<organism evidence="3 4">
    <name type="scientific">Mycolicibacterium arenosum</name>
    <dbReference type="NCBI Taxonomy" id="2952157"/>
    <lineage>
        <taxon>Bacteria</taxon>
        <taxon>Bacillati</taxon>
        <taxon>Actinomycetota</taxon>
        <taxon>Actinomycetes</taxon>
        <taxon>Mycobacteriales</taxon>
        <taxon>Mycobacteriaceae</taxon>
        <taxon>Mycolicibacterium</taxon>
    </lineage>
</organism>
<dbReference type="PANTHER" id="PTHR34406:SF1">
    <property type="entry name" value="PROTEIN YCEI"/>
    <property type="match status" value="1"/>
</dbReference>
<evidence type="ECO:0000259" key="2">
    <source>
        <dbReference type="SMART" id="SM00867"/>
    </source>
</evidence>
<protein>
    <submittedName>
        <fullName evidence="3">YceI family protein</fullName>
    </submittedName>
</protein>
<feature type="domain" description="Lipid/polyisoprenoid-binding YceI-like" evidence="2">
    <location>
        <begin position="9"/>
        <end position="167"/>
    </location>
</feature>
<dbReference type="InterPro" id="IPR007372">
    <property type="entry name" value="Lipid/polyisoprenoid-bd_YceI"/>
</dbReference>
<sequence>MAVQDWLGNWTLDPKRTDVTFRSPTFWGLAKVKGRFGEVEGTGEAAAANQISGHLEITAASISTGIGKRDEHLRSADFFDVGEHPVITVDVTSAGLSDTDTVHLHVQVTIKGVPKLLDLPVRVTTLDDGAVRLATSTRLNRRDFGVDGNLLGMMADTTDVEATAVFVKQS</sequence>
<evidence type="ECO:0000313" key="4">
    <source>
        <dbReference type="Proteomes" id="UP001651690"/>
    </source>
</evidence>
<dbReference type="Pfam" id="PF04264">
    <property type="entry name" value="YceI"/>
    <property type="match status" value="1"/>
</dbReference>
<accession>A0ABT1M611</accession>
<keyword evidence="4" id="KW-1185">Reference proteome</keyword>
<name>A0ABT1M611_9MYCO</name>
<evidence type="ECO:0000313" key="3">
    <source>
        <dbReference type="EMBL" id="MCP9274593.1"/>
    </source>
</evidence>
<reference evidence="3 4" key="1">
    <citation type="submission" date="2022-06" db="EMBL/GenBank/DDBJ databases">
        <title>Mycolicibacterium sp. CAU 1645 isolated from seawater.</title>
        <authorList>
            <person name="Kim W."/>
        </authorList>
    </citation>
    <scope>NUCLEOTIDE SEQUENCE [LARGE SCALE GENOMIC DNA]</scope>
    <source>
        <strain evidence="3 4">CAU 1645</strain>
    </source>
</reference>
<dbReference type="InterPro" id="IPR036761">
    <property type="entry name" value="TTHA0802/YceI-like_sf"/>
</dbReference>
<dbReference type="SUPFAM" id="SSF101874">
    <property type="entry name" value="YceI-like"/>
    <property type="match status" value="1"/>
</dbReference>
<evidence type="ECO:0000256" key="1">
    <source>
        <dbReference type="ARBA" id="ARBA00008812"/>
    </source>
</evidence>
<comment type="similarity">
    <text evidence="1">Belongs to the UPF0312 family.</text>
</comment>
<proteinExistence type="inferred from homology"/>
<dbReference type="SMART" id="SM00867">
    <property type="entry name" value="YceI"/>
    <property type="match status" value="1"/>
</dbReference>
<dbReference type="PANTHER" id="PTHR34406">
    <property type="entry name" value="PROTEIN YCEI"/>
    <property type="match status" value="1"/>
</dbReference>
<comment type="caution">
    <text evidence="3">The sequence shown here is derived from an EMBL/GenBank/DDBJ whole genome shotgun (WGS) entry which is preliminary data.</text>
</comment>
<dbReference type="EMBL" id="JANDBD010000008">
    <property type="protein sequence ID" value="MCP9274593.1"/>
    <property type="molecule type" value="Genomic_DNA"/>
</dbReference>
<dbReference type="Gene3D" id="2.40.128.110">
    <property type="entry name" value="Lipid/polyisoprenoid-binding, YceI-like"/>
    <property type="match status" value="1"/>
</dbReference>
<gene>
    <name evidence="3" type="ORF">NM203_20585</name>
</gene>
<dbReference type="Proteomes" id="UP001651690">
    <property type="component" value="Unassembled WGS sequence"/>
</dbReference>
<dbReference type="RefSeq" id="WP_255062209.1">
    <property type="nucleotide sequence ID" value="NZ_JANDBD010000008.1"/>
</dbReference>